<accession>A0A1Q2D8K4</accession>
<proteinExistence type="inferred from homology"/>
<dbReference type="EMBL" id="CP019609">
    <property type="protein sequence ID" value="AQP54670.1"/>
    <property type="molecule type" value="Genomic_DNA"/>
</dbReference>
<keyword evidence="3 5" id="KW-0285">Flavoprotein</keyword>
<dbReference type="InterPro" id="IPR013786">
    <property type="entry name" value="AcylCoA_DH/ox_N"/>
</dbReference>
<dbReference type="STRING" id="633807.BW732_10935"/>
<dbReference type="InterPro" id="IPR006091">
    <property type="entry name" value="Acyl-CoA_Oxase/DH_mid-dom"/>
</dbReference>
<dbReference type="Gene3D" id="1.20.140.10">
    <property type="entry name" value="Butyryl-CoA Dehydrogenase, subunit A, domain 3"/>
    <property type="match status" value="1"/>
</dbReference>
<dbReference type="InterPro" id="IPR046373">
    <property type="entry name" value="Acyl-CoA_Oxase/DH_mid-dom_sf"/>
</dbReference>
<dbReference type="InterPro" id="IPR036250">
    <property type="entry name" value="AcylCo_DH-like_C"/>
</dbReference>
<dbReference type="OrthoDB" id="9802447at2"/>
<evidence type="ECO:0000256" key="4">
    <source>
        <dbReference type="ARBA" id="ARBA00022827"/>
    </source>
</evidence>
<dbReference type="PANTHER" id="PTHR43884">
    <property type="entry name" value="ACYL-COA DEHYDROGENASE"/>
    <property type="match status" value="1"/>
</dbReference>
<evidence type="ECO:0000313" key="7">
    <source>
        <dbReference type="Proteomes" id="UP000188246"/>
    </source>
</evidence>
<gene>
    <name evidence="6" type="ORF">BW732_10935</name>
</gene>
<dbReference type="InterPro" id="IPR037069">
    <property type="entry name" value="AcylCoA_DH/ox_N_sf"/>
</dbReference>
<keyword evidence="7" id="KW-1185">Reference proteome</keyword>
<evidence type="ECO:0000256" key="2">
    <source>
        <dbReference type="ARBA" id="ARBA00009347"/>
    </source>
</evidence>
<dbReference type="PANTHER" id="PTHR43884:SF12">
    <property type="entry name" value="ISOVALERYL-COA DEHYDROGENASE, MITOCHONDRIAL-RELATED"/>
    <property type="match status" value="1"/>
</dbReference>
<evidence type="ECO:0000256" key="5">
    <source>
        <dbReference type="RuleBase" id="RU362125"/>
    </source>
</evidence>
<reference evidence="6 7" key="1">
    <citation type="journal article" date="2010" name="Int. J. Syst. Evol. Microbiol.">
        <title>Vagococcus penaei sp. nov., isolated from spoilage microbiota of cooked shrimp (Penaeus vannamei).</title>
        <authorList>
            <person name="Jaffres E."/>
            <person name="Prevost H."/>
            <person name="Rossero A."/>
            <person name="Joffraud J.J."/>
            <person name="Dousset X."/>
        </authorList>
    </citation>
    <scope>NUCLEOTIDE SEQUENCE [LARGE SCALE GENOMIC DNA]</scope>
    <source>
        <strain evidence="6 7">CD276</strain>
    </source>
</reference>
<dbReference type="AlphaFoldDB" id="A0A1Q2D8K4"/>
<keyword evidence="4 5" id="KW-0274">FAD</keyword>
<dbReference type="Pfam" id="PF02771">
    <property type="entry name" value="Acyl-CoA_dh_N"/>
    <property type="match status" value="1"/>
</dbReference>
<organism evidence="6 7">
    <name type="scientific">Vagococcus penaei</name>
    <dbReference type="NCBI Taxonomy" id="633807"/>
    <lineage>
        <taxon>Bacteria</taxon>
        <taxon>Bacillati</taxon>
        <taxon>Bacillota</taxon>
        <taxon>Bacilli</taxon>
        <taxon>Lactobacillales</taxon>
        <taxon>Enterococcaceae</taxon>
        <taxon>Vagococcus</taxon>
    </lineage>
</organism>
<dbReference type="SUPFAM" id="SSF47203">
    <property type="entry name" value="Acyl-CoA dehydrogenase C-terminal domain-like"/>
    <property type="match status" value="1"/>
</dbReference>
<keyword evidence="5" id="KW-0560">Oxidoreductase</keyword>
<comment type="similarity">
    <text evidence="2 5">Belongs to the acyl-CoA dehydrogenase family.</text>
</comment>
<comment type="cofactor">
    <cofactor evidence="1 5">
        <name>FAD</name>
        <dbReference type="ChEBI" id="CHEBI:57692"/>
    </cofactor>
</comment>
<dbReference type="Proteomes" id="UP000188246">
    <property type="component" value="Chromosome"/>
</dbReference>
<evidence type="ECO:0000256" key="3">
    <source>
        <dbReference type="ARBA" id="ARBA00022630"/>
    </source>
</evidence>
<name>A0A1Q2D8K4_9ENTE</name>
<evidence type="ECO:0000313" key="6">
    <source>
        <dbReference type="EMBL" id="AQP54670.1"/>
    </source>
</evidence>
<protein>
    <submittedName>
        <fullName evidence="6">Uncharacterized protein</fullName>
    </submittedName>
</protein>
<dbReference type="RefSeq" id="WP_077276755.1">
    <property type="nucleotide sequence ID" value="NZ_CP019609.1"/>
</dbReference>
<dbReference type="InterPro" id="IPR009075">
    <property type="entry name" value="AcylCo_DH/oxidase_C"/>
</dbReference>
<dbReference type="Gene3D" id="1.10.540.10">
    <property type="entry name" value="Acyl-CoA dehydrogenase/oxidase, N-terminal domain"/>
    <property type="match status" value="1"/>
</dbReference>
<dbReference type="Pfam" id="PF02770">
    <property type="entry name" value="Acyl-CoA_dh_M"/>
    <property type="match status" value="1"/>
</dbReference>
<dbReference type="SUPFAM" id="SSF56645">
    <property type="entry name" value="Acyl-CoA dehydrogenase NM domain-like"/>
    <property type="match status" value="1"/>
</dbReference>
<dbReference type="KEGG" id="vpi:BW732_10935"/>
<dbReference type="GO" id="GO:0003995">
    <property type="term" value="F:acyl-CoA dehydrogenase activity"/>
    <property type="evidence" value="ECO:0007669"/>
    <property type="project" value="TreeGrafter"/>
</dbReference>
<dbReference type="InterPro" id="IPR009100">
    <property type="entry name" value="AcylCoA_DH/oxidase_NM_dom_sf"/>
</dbReference>
<evidence type="ECO:0000256" key="1">
    <source>
        <dbReference type="ARBA" id="ARBA00001974"/>
    </source>
</evidence>
<dbReference type="GO" id="GO:0050660">
    <property type="term" value="F:flavin adenine dinucleotide binding"/>
    <property type="evidence" value="ECO:0007669"/>
    <property type="project" value="InterPro"/>
</dbReference>
<sequence length="378" mass="42447">MNTEKRHDLVVKVAEYSHDELANVARHYDMSEEFPEKEIKHLFQMEILEKLYAQGDDFTLHDYLSTIRLICKNFPALGSILLTQESHCVFPIATFGTTKQKEKYFHRGLVGDIYGCFALNEPITGSDLEEMATIAIETPDGWEITGQKDYISNAPVADVLLIAAKVRSLDGTEDYGVFVIDKKTPGVKVGRMEQKMGIKALPVAGIKLDHVQLSKEQLLGGIIDGRKQIGYILNRNRLAVAAQSLGIAGGALDRGLTYVSYDRNIGKRLIDMQTTQFKLADIETQIYAARALLMQGLDNNDTQDDRFVAMTKLTASNLAIETTETIINLTGGYGYMRNNDIERFVRDAKITSIYGSSSDRLRKIIAQPWVERKSIRKR</sequence>
<dbReference type="Gene3D" id="2.40.110.10">
    <property type="entry name" value="Butyryl-CoA Dehydrogenase, subunit A, domain 2"/>
    <property type="match status" value="1"/>
</dbReference>
<dbReference type="Pfam" id="PF00441">
    <property type="entry name" value="Acyl-CoA_dh_1"/>
    <property type="match status" value="1"/>
</dbReference>